<dbReference type="PANTHER" id="PTHR16301">
    <property type="entry name" value="IMPACT-RELATED"/>
    <property type="match status" value="1"/>
</dbReference>
<dbReference type="InterPro" id="IPR001498">
    <property type="entry name" value="Impact_N"/>
</dbReference>
<organism evidence="4 5">
    <name type="scientific">Monosporascus ibericus</name>
    <dbReference type="NCBI Taxonomy" id="155417"/>
    <lineage>
        <taxon>Eukaryota</taxon>
        <taxon>Fungi</taxon>
        <taxon>Dikarya</taxon>
        <taxon>Ascomycota</taxon>
        <taxon>Pezizomycotina</taxon>
        <taxon>Sordariomycetes</taxon>
        <taxon>Xylariomycetidae</taxon>
        <taxon>Xylariales</taxon>
        <taxon>Xylariales incertae sedis</taxon>
        <taxon>Monosporascus</taxon>
    </lineage>
</organism>
<comment type="caution">
    <text evidence="4">The sequence shown here is derived from an EMBL/GenBank/DDBJ whole genome shotgun (WGS) entry which is preliminary data.</text>
</comment>
<proteinExistence type="inferred from homology"/>
<comment type="similarity">
    <text evidence="1">Belongs to the IMPACT family.</text>
</comment>
<reference evidence="4 5" key="1">
    <citation type="submission" date="2018-06" db="EMBL/GenBank/DDBJ databases">
        <title>Complete Genomes of Monosporascus.</title>
        <authorList>
            <person name="Robinson A.J."/>
            <person name="Natvig D.O."/>
        </authorList>
    </citation>
    <scope>NUCLEOTIDE SEQUENCE [LARGE SCALE GENOMIC DNA]</scope>
    <source>
        <strain evidence="4 5">CBS 110550</strain>
    </source>
</reference>
<dbReference type="AlphaFoldDB" id="A0A4Q4TTS3"/>
<protein>
    <recommendedName>
        <fullName evidence="3">Impact N-terminal domain-containing protein</fullName>
    </recommendedName>
</protein>
<dbReference type="Proteomes" id="UP000293360">
    <property type="component" value="Unassembled WGS sequence"/>
</dbReference>
<dbReference type="GO" id="GO:0140469">
    <property type="term" value="P:GCN2-mediated signaling"/>
    <property type="evidence" value="ECO:0007669"/>
    <property type="project" value="TreeGrafter"/>
</dbReference>
<dbReference type="InterPro" id="IPR020568">
    <property type="entry name" value="Ribosomal_Su5_D2-typ_SF"/>
</dbReference>
<evidence type="ECO:0000313" key="4">
    <source>
        <dbReference type="EMBL" id="RYP10198.1"/>
    </source>
</evidence>
<dbReference type="Pfam" id="PF01205">
    <property type="entry name" value="Impact_N"/>
    <property type="match status" value="1"/>
</dbReference>
<evidence type="ECO:0000256" key="1">
    <source>
        <dbReference type="ARBA" id="ARBA00007665"/>
    </source>
</evidence>
<keyword evidence="5" id="KW-1185">Reference proteome</keyword>
<dbReference type="EMBL" id="QJNU01000021">
    <property type="protein sequence ID" value="RYP10198.1"/>
    <property type="molecule type" value="Genomic_DNA"/>
</dbReference>
<dbReference type="InterPro" id="IPR023582">
    <property type="entry name" value="Impact"/>
</dbReference>
<gene>
    <name evidence="4" type="ORF">DL764_000819</name>
</gene>
<name>A0A4Q4TTS3_9PEZI</name>
<dbReference type="InterPro" id="IPR036956">
    <property type="entry name" value="Impact_N_sf"/>
</dbReference>
<dbReference type="STRING" id="155417.A0A4Q4TTS3"/>
<evidence type="ECO:0000313" key="5">
    <source>
        <dbReference type="Proteomes" id="UP000293360"/>
    </source>
</evidence>
<evidence type="ECO:0000256" key="2">
    <source>
        <dbReference type="SAM" id="MobiDB-lite"/>
    </source>
</evidence>
<feature type="region of interest" description="Disordered" evidence="2">
    <location>
        <begin position="90"/>
        <end position="140"/>
    </location>
</feature>
<feature type="region of interest" description="Disordered" evidence="2">
    <location>
        <begin position="475"/>
        <end position="502"/>
    </location>
</feature>
<feature type="domain" description="Impact N-terminal" evidence="3">
    <location>
        <begin position="288"/>
        <end position="400"/>
    </location>
</feature>
<dbReference type="OrthoDB" id="514070at2759"/>
<dbReference type="GO" id="GO:0006446">
    <property type="term" value="P:regulation of translational initiation"/>
    <property type="evidence" value="ECO:0007669"/>
    <property type="project" value="TreeGrafter"/>
</dbReference>
<feature type="compositionally biased region" description="Basic and acidic residues" evidence="2">
    <location>
        <begin position="475"/>
        <end position="487"/>
    </location>
</feature>
<dbReference type="PANTHER" id="PTHR16301:SF4">
    <property type="entry name" value="IMPACT N-TERMINAL DOMAIN-CONTAINING PROTEIN"/>
    <property type="match status" value="1"/>
</dbReference>
<sequence>MATQQDLQELLRLLTVGRVPIKDAMTRIKALQSSDLKRYVFLSSLDPRRGRLLSGGDSIQQIAEAPLSAVEAAIQDSKAARTLHNACKARIKQTSSSGRGNHKRTATDEFGSSTAKRFKISDSSAGLGGPEPPSPEDYEASLELPLETDEEIIKSTVLLTNRAPLVLAFAVELLRYTMPEQPPSSRLSLAQAIVSANSRSKAVSIGLEKGPSADQEGWGQGQPRVRVMGREVSVLKRSGYTWKGDEDAETSGAGQKHKTVDSVASSVTEPGSVTGPQSWSASQPTTLKNSTFVARATQITQPSQRQSLLQSLFTAVPSLQTATHNAWACRVRVPTNLFSATTVREESFDDGENGAGDFLLKNMRELDAVDTLVVVTRWYGGIMLGPDRWRIMRNCMRDALSERLRLTGTQAGLGGEPVWGLDLEARRNGSTAASSASRSYEAGVVGMPIHRPEAARAYLLKSFATRMDVDVNTKSELNDAKHTRSDGESLAPRTGGTLTPKATAKKKTAKALDIQENAARLLGAIRLLYDSWADHLSADELDRRAWTWYVAVRPEVQDGPSGWGAKGELKLSDILNLRHKGG</sequence>
<dbReference type="SUPFAM" id="SSF54211">
    <property type="entry name" value="Ribosomal protein S5 domain 2-like"/>
    <property type="match status" value="1"/>
</dbReference>
<accession>A0A4Q4TTS3</accession>
<dbReference type="GO" id="GO:0005737">
    <property type="term" value="C:cytoplasm"/>
    <property type="evidence" value="ECO:0007669"/>
    <property type="project" value="TreeGrafter"/>
</dbReference>
<dbReference type="Gene3D" id="3.30.230.30">
    <property type="entry name" value="Impact, N-terminal domain"/>
    <property type="match status" value="1"/>
</dbReference>
<evidence type="ECO:0000259" key="3">
    <source>
        <dbReference type="Pfam" id="PF01205"/>
    </source>
</evidence>